<accession>M5DNU3</accession>
<evidence type="ECO:0000313" key="2">
    <source>
        <dbReference type="Proteomes" id="UP000011866"/>
    </source>
</evidence>
<dbReference type="EMBL" id="HF680312">
    <property type="protein sequence ID" value="CCU70822.1"/>
    <property type="molecule type" value="Genomic_DNA"/>
</dbReference>
<dbReference type="GeneID" id="79175378"/>
<evidence type="ECO:0008006" key="3">
    <source>
        <dbReference type="Google" id="ProtNLM"/>
    </source>
</evidence>
<reference evidence="1 2" key="1">
    <citation type="journal article" date="2013" name="Genome Announc.">
        <title>Genome Sequence of Thalassolituus oleivorans MIL-1 (DSM 14913T).</title>
        <authorList>
            <person name="Golyshin P.N."/>
            <person name="Werner J."/>
            <person name="Chernikova T.N."/>
            <person name="Tran H."/>
            <person name="Ferrer M."/>
            <person name="Yakimov M.M."/>
            <person name="Teeling H."/>
            <person name="Golyshina O.V."/>
        </authorList>
    </citation>
    <scope>NUCLEOTIDE SEQUENCE [LARGE SCALE GENOMIC DNA]</scope>
    <source>
        <strain evidence="1 2">MIL-1</strain>
    </source>
</reference>
<dbReference type="eggNOG" id="COG2304">
    <property type="taxonomic scope" value="Bacteria"/>
</dbReference>
<dbReference type="KEGG" id="tol:TOL_0380"/>
<dbReference type="PATRIC" id="fig|1298593.3.peg.366"/>
<dbReference type="HOGENOM" id="CLU_506137_0_0_6"/>
<sequence length="564" mass="59438">MAIISTTRLIVPILLGCLIVPAAFAESGRADYDLDDDGLIEINSLADLDEIRNNLDGTSLYGESTGCPEAGCNGFELTTTLDFDTNADGKMDENDAYWNGGEGWVPIGDFHNTFISIFDGGHNEIRNLYINRPDAEYIGLFASVGDYDNDVTSIIRNLGLTGDLAMVSGGKNEVVSYVGGFVGFAQMGTSISSCYNTIDVVAQGTLGGTGGGIVGKADIISIVDSYNLGDVSGSKSGGLVGYLSDSNIENSFSVAVITGRFNVGGIVAESQLAIFSNVFSTGIVDSEHNAGGLSALNAFSWSIANHVFSASSVNGGEGYKVGGLAGALYDKATIINSHWATDTSGQQTSGGESDIDNYFGATLAELQCPTMSDDTECLMNYTLYPTWDSTIWDFGTSSELPGLIIDGVVYRDGDGDGALDANHAPEVAFVLTQNGDEVYDITIGDGDVTLEAVITDQDASDHHTLSWTYEDVTVISETDTSVTFSSDNLIVGDYTVSAVVTDNRYPVMSGNSEITFSVEAAPVEPNPSPEVTPSSKSSGGGSMNLYWLMLISGLLLARKPRFSL</sequence>
<gene>
    <name evidence="1" type="ORF">TOL_0380</name>
</gene>
<proteinExistence type="predicted"/>
<dbReference type="Gene3D" id="2.160.20.110">
    <property type="match status" value="1"/>
</dbReference>
<evidence type="ECO:0000313" key="1">
    <source>
        <dbReference type="EMBL" id="CCU70822.1"/>
    </source>
</evidence>
<name>M5DNU3_9GAMM</name>
<keyword evidence="2" id="KW-1185">Reference proteome</keyword>
<dbReference type="AlphaFoldDB" id="M5DNU3"/>
<organism evidence="1 2">
    <name type="scientific">Thalassolituus oleivorans MIL-1</name>
    <dbReference type="NCBI Taxonomy" id="1298593"/>
    <lineage>
        <taxon>Bacteria</taxon>
        <taxon>Pseudomonadati</taxon>
        <taxon>Pseudomonadota</taxon>
        <taxon>Gammaproteobacteria</taxon>
        <taxon>Oceanospirillales</taxon>
        <taxon>Oceanospirillaceae</taxon>
        <taxon>Thalassolituus</taxon>
    </lineage>
</organism>
<protein>
    <recommendedName>
        <fullName evidence="3">GLUG domain-containing protein</fullName>
    </recommendedName>
</protein>
<dbReference type="RefSeq" id="WP_015485563.1">
    <property type="nucleotide sequence ID" value="NC_020888.1"/>
</dbReference>
<dbReference type="Proteomes" id="UP000011866">
    <property type="component" value="Chromosome"/>
</dbReference>